<dbReference type="HOGENOM" id="CLU_192837_0_0_6"/>
<proteinExistence type="predicted"/>
<accession>E3GBD3</accession>
<sequence>MVETLLYAGGIGSITYRYHIKKTGNVYYVTISRIVKGSETPVGAKVLMNVAMENVVDECLSHYRRNARPPLWMRYRFRPMGLFR</sequence>
<dbReference type="RefSeq" id="WP_013366630.1">
    <property type="nucleotide sequence ID" value="NC_014618.1"/>
</dbReference>
<dbReference type="eggNOG" id="ENOG502ZREK">
    <property type="taxonomic scope" value="Bacteria"/>
</dbReference>
<reference evidence="2" key="1">
    <citation type="submission" date="2010-10" db="EMBL/GenBank/DDBJ databases">
        <title>Complete sequence of Enterobacter cloacae SCF1.</title>
        <authorList>
            <consortium name="US DOE Joint Genome Institute"/>
            <person name="Lucas S."/>
            <person name="Copeland A."/>
            <person name="Lapidus A."/>
            <person name="Cheng J.-F."/>
            <person name="Bruce D."/>
            <person name="Goodwin L."/>
            <person name="Pitluck S."/>
            <person name="Davenport K."/>
            <person name="Detter J.C."/>
            <person name="Han C."/>
            <person name="Tapia R."/>
            <person name="Land M."/>
            <person name="Hauser L."/>
            <person name="Chang Y.-J."/>
            <person name="Jeffries C."/>
            <person name="Kyrpides N."/>
            <person name="Ivanova N."/>
            <person name="Mikhailova N."/>
            <person name="DeAngelis K."/>
            <person name="Arkin A.P."/>
            <person name="Chivian D."/>
            <person name="Edwards B."/>
            <person name="Woo H."/>
            <person name="Hazen T.C."/>
            <person name="Woyke T."/>
        </authorList>
    </citation>
    <scope>NUCLEOTIDE SEQUENCE [LARGE SCALE GENOMIC DNA]</scope>
    <source>
        <strain evidence="2">SCF1</strain>
    </source>
</reference>
<dbReference type="AlphaFoldDB" id="E3GBD3"/>
<protein>
    <submittedName>
        <fullName evidence="1">Uncharacterized protein</fullName>
    </submittedName>
</protein>
<name>E3GBD3_ENTLS</name>
<reference evidence="1 2" key="2">
    <citation type="journal article" date="2011" name="Stand. Genomic Sci.">
        <title>Complete genome sequence of 'Enterobacter lignolyticus' SCF1.</title>
        <authorList>
            <person name="Deangelis K.M."/>
            <person name="D'Haeseleer P."/>
            <person name="Chivian D."/>
            <person name="Fortney J.L."/>
            <person name="Khudyakov J."/>
            <person name="Simmons B."/>
            <person name="Woo H."/>
            <person name="Arkin A.P."/>
            <person name="Davenport K.W."/>
            <person name="Goodwin L."/>
            <person name="Chen A."/>
            <person name="Ivanova N."/>
            <person name="Kyrpides N.C."/>
            <person name="Mavromatis K."/>
            <person name="Woyke T."/>
            <person name="Hazen T.C."/>
        </authorList>
    </citation>
    <scope>NUCLEOTIDE SEQUENCE [LARGE SCALE GENOMIC DNA]</scope>
    <source>
        <strain evidence="1 2">SCF1</strain>
    </source>
</reference>
<dbReference type="Proteomes" id="UP000006872">
    <property type="component" value="Chromosome"/>
</dbReference>
<dbReference type="STRING" id="701347.Entcl_2646"/>
<dbReference type="KEGG" id="esc:Entcl_2646"/>
<organism evidence="1 2">
    <name type="scientific">Enterobacter lignolyticus (strain SCF1)</name>
    <dbReference type="NCBI Taxonomy" id="701347"/>
    <lineage>
        <taxon>Bacteria</taxon>
        <taxon>Pseudomonadati</taxon>
        <taxon>Pseudomonadota</taxon>
        <taxon>Gammaproteobacteria</taxon>
        <taxon>Enterobacterales</taxon>
        <taxon>Enterobacteriaceae</taxon>
        <taxon>Pluralibacter</taxon>
    </lineage>
</organism>
<dbReference type="EMBL" id="CP002272">
    <property type="protein sequence ID" value="ADO48896.1"/>
    <property type="molecule type" value="Genomic_DNA"/>
</dbReference>
<gene>
    <name evidence="1" type="ordered locus">Entcl_2646</name>
</gene>
<evidence type="ECO:0000313" key="2">
    <source>
        <dbReference type="Proteomes" id="UP000006872"/>
    </source>
</evidence>
<evidence type="ECO:0000313" key="1">
    <source>
        <dbReference type="EMBL" id="ADO48896.1"/>
    </source>
</evidence>
<keyword evidence="2" id="KW-1185">Reference proteome</keyword>